<protein>
    <submittedName>
        <fullName evidence="2">Uncharacterized protein</fullName>
    </submittedName>
</protein>
<feature type="region of interest" description="Disordered" evidence="1">
    <location>
        <begin position="1"/>
        <end position="248"/>
    </location>
</feature>
<evidence type="ECO:0000256" key="1">
    <source>
        <dbReference type="SAM" id="MobiDB-lite"/>
    </source>
</evidence>
<comment type="caution">
    <text evidence="2">The sequence shown here is derived from an EMBL/GenBank/DDBJ whole genome shotgun (WGS) entry which is preliminary data.</text>
</comment>
<feature type="compositionally biased region" description="Polar residues" evidence="1">
    <location>
        <begin position="129"/>
        <end position="138"/>
    </location>
</feature>
<dbReference type="AlphaFoldDB" id="A0AAN6GB25"/>
<feature type="compositionally biased region" description="Polar residues" evidence="1">
    <location>
        <begin position="24"/>
        <end position="36"/>
    </location>
</feature>
<feature type="compositionally biased region" description="Pro residues" evidence="1">
    <location>
        <begin position="99"/>
        <end position="119"/>
    </location>
</feature>
<dbReference type="EMBL" id="JAPDMQ010000298">
    <property type="protein sequence ID" value="KAK0527746.1"/>
    <property type="molecule type" value="Genomic_DNA"/>
</dbReference>
<feature type="compositionally biased region" description="Pro residues" evidence="1">
    <location>
        <begin position="146"/>
        <end position="155"/>
    </location>
</feature>
<sequence length="654" mass="65349">MDASNSNQQQPLQQQQAPAPAPMLSTNTDLNRAQNGTGTGGMDAPTSMPSAPHPALLAAVQAENNHARSFQQAPADGSVSPARGIPFSSSAASSDAPDPAAPTPPPPAPPSAPQPPAVPQFPTAPQASPGPQVTPNQQASLAAPAAPAPAPPSAPPVSAASAADESHFPLNSRPAYPGTLASSVAPRPSSAAESVPNNASASGFRVGTAPPPGDLSVSFSGSMASPRGNASTSEVRPRAVGKRVRLSDAPEEEFAGPITVARGEHLYSTSFNPYAMPDLDVLAPHWSQAARASLSGRVQGLMRFFRIAGYLPPPAPAEDDPERLSRKRMRVSRGYESWKCRACGIVLNPVCGETGNARKHISLNKCGGVFAPLEAALLYDTDPEVREALARAGHGEGNGNAEGSAAPAESSTASAAASDETAQAAAWLMNGVTRPATSTAPPPALDAAADPVAAAAASAAAAATATAAAAAAKNGTAAGSPLTNFVTPARKKSILRARASAAAASDTSMSSPNTSVAKAGATPASAGAGGAGESSSAIAGDVSTSSTTSAAGAPMPLYQQQADGSVVLVGYNQTSTTPSTGMGTSNAVGSVPAPPAIVIGPAFRAPSALAVASYFVAVGQQPEHADSLPWRYLFDGVPGMPTVEAIRDAMRGTR</sequence>
<gene>
    <name evidence="2" type="ORF">OC842_004767</name>
</gene>
<feature type="compositionally biased region" description="Low complexity" evidence="1">
    <location>
        <begin position="86"/>
        <end position="98"/>
    </location>
</feature>
<proteinExistence type="predicted"/>
<feature type="compositionally biased region" description="Low complexity" evidence="1">
    <location>
        <begin position="8"/>
        <end position="18"/>
    </location>
</feature>
<feature type="compositionally biased region" description="Polar residues" evidence="1">
    <location>
        <begin position="217"/>
        <end position="234"/>
    </location>
</feature>
<keyword evidence="3" id="KW-1185">Reference proteome</keyword>
<feature type="compositionally biased region" description="Low complexity" evidence="1">
    <location>
        <begin position="501"/>
        <end position="526"/>
    </location>
</feature>
<organism evidence="2 3">
    <name type="scientific">Tilletia horrida</name>
    <dbReference type="NCBI Taxonomy" id="155126"/>
    <lineage>
        <taxon>Eukaryota</taxon>
        <taxon>Fungi</taxon>
        <taxon>Dikarya</taxon>
        <taxon>Basidiomycota</taxon>
        <taxon>Ustilaginomycotina</taxon>
        <taxon>Exobasidiomycetes</taxon>
        <taxon>Tilletiales</taxon>
        <taxon>Tilletiaceae</taxon>
        <taxon>Tilletia</taxon>
    </lineage>
</organism>
<feature type="compositionally biased region" description="Polar residues" evidence="1">
    <location>
        <begin position="62"/>
        <end position="72"/>
    </location>
</feature>
<feature type="region of interest" description="Disordered" evidence="1">
    <location>
        <begin position="393"/>
        <end position="419"/>
    </location>
</feature>
<name>A0AAN6GB25_9BASI</name>
<evidence type="ECO:0000313" key="2">
    <source>
        <dbReference type="EMBL" id="KAK0527746.1"/>
    </source>
</evidence>
<feature type="compositionally biased region" description="Low complexity" evidence="1">
    <location>
        <begin position="533"/>
        <end position="549"/>
    </location>
</feature>
<feature type="compositionally biased region" description="Low complexity" evidence="1">
    <location>
        <begin position="181"/>
        <end position="196"/>
    </location>
</feature>
<dbReference type="Proteomes" id="UP001176521">
    <property type="component" value="Unassembled WGS sequence"/>
</dbReference>
<feature type="compositionally biased region" description="Low complexity" evidence="1">
    <location>
        <begin position="401"/>
        <end position="419"/>
    </location>
</feature>
<reference evidence="2" key="1">
    <citation type="journal article" date="2023" name="PhytoFront">
        <title>Draft Genome Resources of Seven Strains of Tilletia horrida, Causal Agent of Kernel Smut of Rice.</title>
        <authorList>
            <person name="Khanal S."/>
            <person name="Antony Babu S."/>
            <person name="Zhou X.G."/>
        </authorList>
    </citation>
    <scope>NUCLEOTIDE SEQUENCE</scope>
    <source>
        <strain evidence="2">TX3</strain>
    </source>
</reference>
<feature type="region of interest" description="Disordered" evidence="1">
    <location>
        <begin position="501"/>
        <end position="551"/>
    </location>
</feature>
<evidence type="ECO:0000313" key="3">
    <source>
        <dbReference type="Proteomes" id="UP001176521"/>
    </source>
</evidence>
<accession>A0AAN6GB25</accession>